<dbReference type="AlphaFoldDB" id="A0A0F9HT15"/>
<proteinExistence type="predicted"/>
<gene>
    <name evidence="1" type="ORF">LCGC14_1667210</name>
</gene>
<sequence>MIMKKLLGALKTRMKKEVDGFEYIDDEDAGELQEMIHYGYDEPDEEEMDFVSALQDGQERGEIIAGVDHRQDCRHLRKTIKQIPSTKTKSRMDELHTFCKGCKKPLKVRKLDTRTIGKRIRGQNKPMPCQHRHGHWKDGEEGKTALCTVCKEVVPNPKKFEWLKAGLEPVGDDPSKDEIQSFAVGELKEMEA</sequence>
<protein>
    <submittedName>
        <fullName evidence="1">Uncharacterized protein</fullName>
    </submittedName>
</protein>
<comment type="caution">
    <text evidence="1">The sequence shown here is derived from an EMBL/GenBank/DDBJ whole genome shotgun (WGS) entry which is preliminary data.</text>
</comment>
<evidence type="ECO:0000313" key="1">
    <source>
        <dbReference type="EMBL" id="KKM18287.1"/>
    </source>
</evidence>
<name>A0A0F9HT15_9ZZZZ</name>
<dbReference type="EMBL" id="LAZR01014253">
    <property type="protein sequence ID" value="KKM18287.1"/>
    <property type="molecule type" value="Genomic_DNA"/>
</dbReference>
<organism evidence="1">
    <name type="scientific">marine sediment metagenome</name>
    <dbReference type="NCBI Taxonomy" id="412755"/>
    <lineage>
        <taxon>unclassified sequences</taxon>
        <taxon>metagenomes</taxon>
        <taxon>ecological metagenomes</taxon>
    </lineage>
</organism>
<accession>A0A0F9HT15</accession>
<reference evidence="1" key="1">
    <citation type="journal article" date="2015" name="Nature">
        <title>Complex archaea that bridge the gap between prokaryotes and eukaryotes.</title>
        <authorList>
            <person name="Spang A."/>
            <person name="Saw J.H."/>
            <person name="Jorgensen S.L."/>
            <person name="Zaremba-Niedzwiedzka K."/>
            <person name="Martijn J."/>
            <person name="Lind A.E."/>
            <person name="van Eijk R."/>
            <person name="Schleper C."/>
            <person name="Guy L."/>
            <person name="Ettema T.J."/>
        </authorList>
    </citation>
    <scope>NUCLEOTIDE SEQUENCE</scope>
</reference>